<sequence>MIDPEKMPVPGVHLGDVEVVAAALKRDGGRVAGLGHDVDAAWQGLAGFYEAPEAAELFRASRPVAVHGRALGDELGIVGDALAVFVEEVRPVVARLHGLRVAARDFRMEVDGDGDGDFGDWRDDGDKVERNNELNNDAVVALAQYQEAERVCANKITAIFGGTNFIPSAPFVPRGAEGYGMGKAPTGVETPWATPQERDKPWYEDVGDGGLHFAGVVGTFFGDLTGRHGEDGWSYDMSVGQWWSNIKGNYSRMLVGLGDLGGSLSGRRGQDGTWYGDMSAGQWWKNVSGGWGHLARSMVPWQEWGDRPGYVITNGVLNLGTLLGPGAAYGAYKLGKEFRAGYTGAADQGPAGLLAGAGPEFGLPVGKGLEIKLDRPAGLGDLNTATTGTFDGVNLRDLSEALRDTATPARPGSVTVPTLGDTQPSPHIPGQHAPDDRLPDDHDGSSHAAGGEPASGAAGVTLDSFLQIVDRSDDLDIARVLLERNPGVANQMRSMAIESPGFQGNYNHLLRFGKLMVRSPIANADLLDLRMFRESEVLSLVVPYLDGRVPRLVHNGEDWAVHEFVEGSLLHEIAPPNVPVPRFLISEIPNFFVALADVPWQDLPVGEWQLEGSTVTFADTQILQTEGLSIAAHGTYGHEFGRLIPWDPLRLIRDRVEQLKPRPFRLLHNDLHRKNIIIAPDNRLIVLDWELALVGDPVYELARHFHLMHYVKADQEAVLRGWLNKMPPELTRGWETDLRTYREHEQVRSAINDTIRAVRAVRRNDLTIGEKHKLVADLTRTLNIAGRIWARQDRAWGEPRSVADVADAIRAF</sequence>
<feature type="compositionally biased region" description="Basic and acidic residues" evidence="1">
    <location>
        <begin position="433"/>
        <end position="445"/>
    </location>
</feature>
<dbReference type="RefSeq" id="WP_132196530.1">
    <property type="nucleotide sequence ID" value="NZ_SMKY01000035.1"/>
</dbReference>
<feature type="compositionally biased region" description="Low complexity" evidence="1">
    <location>
        <begin position="446"/>
        <end position="456"/>
    </location>
</feature>
<keyword evidence="4" id="KW-1185">Reference proteome</keyword>
<gene>
    <name evidence="3" type="ORF">E1293_10830</name>
</gene>
<dbReference type="EMBL" id="SMKY01000035">
    <property type="protein sequence ID" value="TDD85592.1"/>
    <property type="molecule type" value="Genomic_DNA"/>
</dbReference>
<dbReference type="OrthoDB" id="3917849at2"/>
<evidence type="ECO:0000313" key="3">
    <source>
        <dbReference type="EMBL" id="TDD85592.1"/>
    </source>
</evidence>
<name>A0A4R5BNP2_9ACTN</name>
<evidence type="ECO:0000313" key="4">
    <source>
        <dbReference type="Proteomes" id="UP000295578"/>
    </source>
</evidence>
<feature type="region of interest" description="Disordered" evidence="1">
    <location>
        <begin position="403"/>
        <end position="456"/>
    </location>
</feature>
<proteinExistence type="predicted"/>
<dbReference type="InterPro" id="IPR002575">
    <property type="entry name" value="Aminoglycoside_PTrfase"/>
</dbReference>
<accession>A0A4R5BNP2</accession>
<evidence type="ECO:0000259" key="2">
    <source>
        <dbReference type="Pfam" id="PF01636"/>
    </source>
</evidence>
<dbReference type="InterPro" id="IPR011009">
    <property type="entry name" value="Kinase-like_dom_sf"/>
</dbReference>
<feature type="domain" description="Aminoglycoside phosphotransferase" evidence="2">
    <location>
        <begin position="547"/>
        <end position="722"/>
    </location>
</feature>
<evidence type="ECO:0000256" key="1">
    <source>
        <dbReference type="SAM" id="MobiDB-lite"/>
    </source>
</evidence>
<dbReference type="SUPFAM" id="SSF56112">
    <property type="entry name" value="Protein kinase-like (PK-like)"/>
    <property type="match status" value="1"/>
</dbReference>
<dbReference type="AlphaFoldDB" id="A0A4R5BNP2"/>
<reference evidence="3 4" key="1">
    <citation type="submission" date="2019-03" db="EMBL/GenBank/DDBJ databases">
        <title>Draft genome sequences of novel Actinobacteria.</title>
        <authorList>
            <person name="Sahin N."/>
            <person name="Ay H."/>
            <person name="Saygin H."/>
        </authorList>
    </citation>
    <scope>NUCLEOTIDE SEQUENCE [LARGE SCALE GENOMIC DNA]</scope>
    <source>
        <strain evidence="3 4">DSM 45941</strain>
    </source>
</reference>
<dbReference type="Proteomes" id="UP000295578">
    <property type="component" value="Unassembled WGS sequence"/>
</dbReference>
<comment type="caution">
    <text evidence="3">The sequence shown here is derived from an EMBL/GenBank/DDBJ whole genome shotgun (WGS) entry which is preliminary data.</text>
</comment>
<dbReference type="Pfam" id="PF01636">
    <property type="entry name" value="APH"/>
    <property type="match status" value="1"/>
</dbReference>
<dbReference type="PANTHER" id="PTHR40086">
    <property type="entry name" value="PHOSPHOTRANSFERASE YTMP-RELATED"/>
    <property type="match status" value="1"/>
</dbReference>
<dbReference type="InterPro" id="IPR052077">
    <property type="entry name" value="CcrZ_PhaseVar_Mediator"/>
</dbReference>
<dbReference type="PANTHER" id="PTHR40086:SF1">
    <property type="entry name" value="CELL CYCLE REGULATOR CCRZ"/>
    <property type="match status" value="1"/>
</dbReference>
<dbReference type="Gene3D" id="3.90.1200.10">
    <property type="match status" value="1"/>
</dbReference>
<protein>
    <recommendedName>
        <fullName evidence="2">Aminoglycoside phosphotransferase domain-containing protein</fullName>
    </recommendedName>
</protein>
<organism evidence="3 4">
    <name type="scientific">Actinomadura darangshiensis</name>
    <dbReference type="NCBI Taxonomy" id="705336"/>
    <lineage>
        <taxon>Bacteria</taxon>
        <taxon>Bacillati</taxon>
        <taxon>Actinomycetota</taxon>
        <taxon>Actinomycetes</taxon>
        <taxon>Streptosporangiales</taxon>
        <taxon>Thermomonosporaceae</taxon>
        <taxon>Actinomadura</taxon>
    </lineage>
</organism>